<feature type="compositionally biased region" description="Low complexity" evidence="1">
    <location>
        <begin position="396"/>
        <end position="411"/>
    </location>
</feature>
<dbReference type="InterPro" id="IPR052981">
    <property type="entry name" value="Ingression_C2_domain"/>
</dbReference>
<dbReference type="AlphaFoldDB" id="A0A550CU06"/>
<evidence type="ECO:0000313" key="4">
    <source>
        <dbReference type="Proteomes" id="UP000320762"/>
    </source>
</evidence>
<keyword evidence="4" id="KW-1185">Reference proteome</keyword>
<evidence type="ECO:0000256" key="1">
    <source>
        <dbReference type="SAM" id="MobiDB-lite"/>
    </source>
</evidence>
<evidence type="ECO:0000313" key="3">
    <source>
        <dbReference type="EMBL" id="TRM68272.1"/>
    </source>
</evidence>
<feature type="compositionally biased region" description="Pro residues" evidence="1">
    <location>
        <begin position="437"/>
        <end position="452"/>
    </location>
</feature>
<name>A0A550CU06_9AGAR</name>
<dbReference type="OrthoDB" id="270970at2759"/>
<gene>
    <name evidence="3" type="ORF">BD626DRAFT_545431</name>
</gene>
<dbReference type="InterPro" id="IPR035892">
    <property type="entry name" value="C2_domain_sf"/>
</dbReference>
<sequence>MTSTPREIGTLIVVVLKANHLPNKRHIGKQDPYCVVTVNGDKRRTKAIKRGGQHPEWDEEIRFTLYEDTDDILERTLNADGTPPPPPPKDDRQGPKKIKGGKAMHMACFADDPREPDLIGETHVDLTEVLTKGETDDWFDLSHKDRFAGKVYLELTFWSNEKPPEKKTAPKAQKANKEYGGRGSFIPLGEGPASLAARPGSGARATSMHVNACAPDSISSSFRGSTSMANLDLYIAPYEQAADTPPVEALVDSFGRMALPNPHQRESFPPPQNGDGSHMQRQSSRMVSMSAMPPFHAENPNVYPHGRPLTPPGQASSFNTQYAPPPANGYIRHTGRGPRYSIPTSSSGFMPLPSSSSLVAGTESTIGGPPPSHIQVPFPSHFTGYAPSPSPAPNIPMSAAAPAPYASQFAPSPQPYPYQQYPPAPPATAPPLLQYPGQPPLPPPSVPPPAASAPPQTYDQYPPQPFSDGGGVSPHGAGSRPLPVNPQGYQQAGPQPPYPMGTTPAPSLTSMPTSGSYVAPQPMPPPPPSMPPSGSYVAQQGYAYQDVPPPPPLPVMSGPPQPLTHSGLARRRSSLPVPPGFGQQPAFVPMPPPPPTPGESPYDQSQQPPPQPPSHLPPSGSGLFPGPPPPLPVSLQQAQAQWAQ</sequence>
<dbReference type="PANTHER" id="PTHR47052:SF3">
    <property type="entry name" value="INGRESSION PROTEIN 1"/>
    <property type="match status" value="1"/>
</dbReference>
<feature type="compositionally biased region" description="Polar residues" evidence="1">
    <location>
        <begin position="504"/>
        <end position="516"/>
    </location>
</feature>
<feature type="domain" description="C2" evidence="2">
    <location>
        <begin position="1"/>
        <end position="139"/>
    </location>
</feature>
<dbReference type="STRING" id="97359.A0A550CU06"/>
<feature type="compositionally biased region" description="Pro residues" evidence="1">
    <location>
        <begin position="547"/>
        <end position="562"/>
    </location>
</feature>
<feature type="compositionally biased region" description="Low complexity" evidence="1">
    <location>
        <begin position="279"/>
        <end position="292"/>
    </location>
</feature>
<dbReference type="InterPro" id="IPR000008">
    <property type="entry name" value="C2_dom"/>
</dbReference>
<feature type="compositionally biased region" description="Polar residues" evidence="1">
    <location>
        <begin position="313"/>
        <end position="322"/>
    </location>
</feature>
<feature type="region of interest" description="Disordered" evidence="1">
    <location>
        <begin position="75"/>
        <end position="102"/>
    </location>
</feature>
<accession>A0A550CU06</accession>
<feature type="compositionally biased region" description="Pro residues" evidence="1">
    <location>
        <begin position="412"/>
        <end position="429"/>
    </location>
</feature>
<dbReference type="CDD" id="cd08681">
    <property type="entry name" value="C2_fungal_Inn1p-like"/>
    <property type="match status" value="1"/>
</dbReference>
<dbReference type="Proteomes" id="UP000320762">
    <property type="component" value="Unassembled WGS sequence"/>
</dbReference>
<dbReference type="Gene3D" id="2.60.40.150">
    <property type="entry name" value="C2 domain"/>
    <property type="match status" value="1"/>
</dbReference>
<evidence type="ECO:0000259" key="2">
    <source>
        <dbReference type="PROSITE" id="PS50004"/>
    </source>
</evidence>
<dbReference type="SUPFAM" id="SSF49562">
    <property type="entry name" value="C2 domain (Calcium/lipid-binding domain, CaLB)"/>
    <property type="match status" value="1"/>
</dbReference>
<dbReference type="Pfam" id="PF00168">
    <property type="entry name" value="C2"/>
    <property type="match status" value="1"/>
</dbReference>
<feature type="compositionally biased region" description="Pro residues" evidence="1">
    <location>
        <begin position="588"/>
        <end position="598"/>
    </location>
</feature>
<reference evidence="3 4" key="1">
    <citation type="journal article" date="2019" name="New Phytol.">
        <title>Comparative genomics reveals unique wood-decay strategies and fruiting body development in the Schizophyllaceae.</title>
        <authorList>
            <person name="Almasi E."/>
            <person name="Sahu N."/>
            <person name="Krizsan K."/>
            <person name="Balint B."/>
            <person name="Kovacs G.M."/>
            <person name="Kiss B."/>
            <person name="Cseklye J."/>
            <person name="Drula E."/>
            <person name="Henrissat B."/>
            <person name="Nagy I."/>
            <person name="Chovatia M."/>
            <person name="Adam C."/>
            <person name="LaButti K."/>
            <person name="Lipzen A."/>
            <person name="Riley R."/>
            <person name="Grigoriev I.V."/>
            <person name="Nagy L.G."/>
        </authorList>
    </citation>
    <scope>NUCLEOTIDE SEQUENCE [LARGE SCALE GENOMIC DNA]</scope>
    <source>
        <strain evidence="3 4">NL-1724</strain>
    </source>
</reference>
<feature type="compositionally biased region" description="Pro residues" evidence="1">
    <location>
        <begin position="607"/>
        <end position="616"/>
    </location>
</feature>
<comment type="caution">
    <text evidence="3">The sequence shown here is derived from an EMBL/GenBank/DDBJ whole genome shotgun (WGS) entry which is preliminary data.</text>
</comment>
<feature type="region of interest" description="Disordered" evidence="1">
    <location>
        <begin position="258"/>
        <end position="644"/>
    </location>
</feature>
<dbReference type="SMART" id="SM00239">
    <property type="entry name" value="C2"/>
    <property type="match status" value="1"/>
</dbReference>
<dbReference type="PROSITE" id="PS50004">
    <property type="entry name" value="C2"/>
    <property type="match status" value="1"/>
</dbReference>
<feature type="compositionally biased region" description="Pro residues" evidence="1">
    <location>
        <begin position="521"/>
        <end position="531"/>
    </location>
</feature>
<dbReference type="EMBL" id="VDMD01000002">
    <property type="protein sequence ID" value="TRM68272.1"/>
    <property type="molecule type" value="Genomic_DNA"/>
</dbReference>
<dbReference type="PANTHER" id="PTHR47052">
    <property type="entry name" value="CONSERVED SERINE PROLINE-RICH PROTEIN (AFU_ORTHOLOGUE AFUA_2G01790)"/>
    <property type="match status" value="1"/>
</dbReference>
<dbReference type="InterPro" id="IPR037791">
    <property type="entry name" value="C2_fungal_Inn1"/>
</dbReference>
<feature type="compositionally biased region" description="Low complexity" evidence="1">
    <location>
        <begin position="345"/>
        <end position="358"/>
    </location>
</feature>
<organism evidence="3 4">
    <name type="scientific">Schizophyllum amplum</name>
    <dbReference type="NCBI Taxonomy" id="97359"/>
    <lineage>
        <taxon>Eukaryota</taxon>
        <taxon>Fungi</taxon>
        <taxon>Dikarya</taxon>
        <taxon>Basidiomycota</taxon>
        <taxon>Agaricomycotina</taxon>
        <taxon>Agaricomycetes</taxon>
        <taxon>Agaricomycetidae</taxon>
        <taxon>Agaricales</taxon>
        <taxon>Schizophyllaceae</taxon>
        <taxon>Schizophyllum</taxon>
    </lineage>
</organism>
<protein>
    <recommendedName>
        <fullName evidence="2">C2 domain-containing protein</fullName>
    </recommendedName>
</protein>
<proteinExistence type="predicted"/>